<proteinExistence type="predicted"/>
<dbReference type="EMBL" id="JBHUIJ010000005">
    <property type="protein sequence ID" value="MFD2236807.1"/>
    <property type="molecule type" value="Genomic_DNA"/>
</dbReference>
<feature type="compositionally biased region" description="Low complexity" evidence="1">
    <location>
        <begin position="135"/>
        <end position="164"/>
    </location>
</feature>
<feature type="region of interest" description="Disordered" evidence="1">
    <location>
        <begin position="130"/>
        <end position="164"/>
    </location>
</feature>
<dbReference type="InterPro" id="IPR052894">
    <property type="entry name" value="AsmA-related"/>
</dbReference>
<reference evidence="3" key="1">
    <citation type="journal article" date="2019" name="Int. J. Syst. Evol. Microbiol.">
        <title>The Global Catalogue of Microorganisms (GCM) 10K type strain sequencing project: providing services to taxonomists for standard genome sequencing and annotation.</title>
        <authorList>
            <consortium name="The Broad Institute Genomics Platform"/>
            <consortium name="The Broad Institute Genome Sequencing Center for Infectious Disease"/>
            <person name="Wu L."/>
            <person name="Ma J."/>
        </authorList>
    </citation>
    <scope>NUCLEOTIDE SEQUENCE [LARGE SCALE GENOMIC DNA]</scope>
    <source>
        <strain evidence="3">ZS-35-S2</strain>
    </source>
</reference>
<dbReference type="Proteomes" id="UP001597371">
    <property type="component" value="Unassembled WGS sequence"/>
</dbReference>
<protein>
    <submittedName>
        <fullName evidence="2">AsmA-like C-terminal region-containing protein</fullName>
    </submittedName>
</protein>
<gene>
    <name evidence="2" type="ORF">ACFSKQ_04930</name>
</gene>
<dbReference type="PANTHER" id="PTHR30441:SF4">
    <property type="entry name" value="PROTEIN ASMA"/>
    <property type="match status" value="1"/>
</dbReference>
<accession>A0ABW5CLG1</accession>
<organism evidence="2 3">
    <name type="scientific">Aureimonas populi</name>
    <dbReference type="NCBI Taxonomy" id="1701758"/>
    <lineage>
        <taxon>Bacteria</taxon>
        <taxon>Pseudomonadati</taxon>
        <taxon>Pseudomonadota</taxon>
        <taxon>Alphaproteobacteria</taxon>
        <taxon>Hyphomicrobiales</taxon>
        <taxon>Aurantimonadaceae</taxon>
        <taxon>Aureimonas</taxon>
    </lineage>
</organism>
<evidence type="ECO:0000256" key="1">
    <source>
        <dbReference type="SAM" id="MobiDB-lite"/>
    </source>
</evidence>
<comment type="caution">
    <text evidence="2">The sequence shown here is derived from an EMBL/GenBank/DDBJ whole genome shotgun (WGS) entry which is preliminary data.</text>
</comment>
<dbReference type="PANTHER" id="PTHR30441">
    <property type="entry name" value="DUF748 DOMAIN-CONTAINING PROTEIN"/>
    <property type="match status" value="1"/>
</dbReference>
<evidence type="ECO:0000313" key="3">
    <source>
        <dbReference type="Proteomes" id="UP001597371"/>
    </source>
</evidence>
<name>A0ABW5CLG1_9HYPH</name>
<sequence>MPTGERHATRRGRIALLALIPALVLAVIAAAWIAGASSFSLNAAGAQADLEARLSELTGEPVIVDGTAQFSLLPSPLLTLSSVRIGADDGGPILRIEGVQAEFDLLDALLGRTDIGRLILLRPSLAYPEAAPEQAGTSPGAATAASPPASAEADGAGEAGPGNPALDFARDLLGRFEGIRSVELREGTFRPKDGSLGITNVALRLDWPARDAPAELAGSFVWRGEPTEIAFRARTPAAFLEGGASELSLSLSAPPLRASFAGTGTGGERLGLDGQLSLSVPSPTRAATWLGRETSRLPDIGPMSLDTRIRLEGSEMTLPSAQVGLGEQRGQGALEMSFDKEGRPTLSGTLAFPRLDFDRFAQAVAPYPRHALDYQRPIPVAFIGDFDLDLRLSATEGGFSGLPLQQFAATLKFARGQGLLDIGDAELLGGRAQARLSLDLTGARPFGRGRIELAGVDAAGLAGLLDLGTLGLSGRASLTADVAAPITNWTNILREGEVASRLSVSQGQIAGFSPRLAEAGQSTLRLETDAAPVPFSSIEARLRSRGPYVNLEGLSVENAAGRIEATGFFSVLDDQLFVTGTFRPQEEGESEAGFTPSQEIGFRMQGEWPNPTVIVADGERPI</sequence>
<keyword evidence="3" id="KW-1185">Reference proteome</keyword>
<evidence type="ECO:0000313" key="2">
    <source>
        <dbReference type="EMBL" id="MFD2236807.1"/>
    </source>
</evidence>